<protein>
    <submittedName>
        <fullName evidence="2">Uncharacterized protein</fullName>
    </submittedName>
</protein>
<feature type="region of interest" description="Disordered" evidence="1">
    <location>
        <begin position="1"/>
        <end position="30"/>
    </location>
</feature>
<accession>A1ZEX6</accession>
<dbReference type="EMBL" id="AAWS01000004">
    <property type="protein sequence ID" value="EAY31078.1"/>
    <property type="molecule type" value="Genomic_DNA"/>
</dbReference>
<proteinExistence type="predicted"/>
<name>A1ZEX6_MICM2</name>
<feature type="compositionally biased region" description="Basic and acidic residues" evidence="1">
    <location>
        <begin position="1"/>
        <end position="10"/>
    </location>
</feature>
<evidence type="ECO:0000256" key="1">
    <source>
        <dbReference type="SAM" id="MobiDB-lite"/>
    </source>
</evidence>
<sequence>MVRSIIRRDGYPPNNDDDGGMPGGNDFPIIGLPPGGNIEDLLVDRWHDDVVSPSSKPSF</sequence>
<dbReference type="eggNOG" id="ENOG502ZIQ3">
    <property type="taxonomic scope" value="Bacteria"/>
</dbReference>
<comment type="caution">
    <text evidence="2">The sequence shown here is derived from an EMBL/GenBank/DDBJ whole genome shotgun (WGS) entry which is preliminary data.</text>
</comment>
<dbReference type="AlphaFoldDB" id="A1ZEX6"/>
<organism evidence="2 3">
    <name type="scientific">Microscilla marina ATCC 23134</name>
    <dbReference type="NCBI Taxonomy" id="313606"/>
    <lineage>
        <taxon>Bacteria</taxon>
        <taxon>Pseudomonadati</taxon>
        <taxon>Bacteroidota</taxon>
        <taxon>Cytophagia</taxon>
        <taxon>Cytophagales</taxon>
        <taxon>Microscillaceae</taxon>
        <taxon>Microscilla</taxon>
    </lineage>
</organism>
<evidence type="ECO:0000313" key="2">
    <source>
        <dbReference type="EMBL" id="EAY31078.1"/>
    </source>
</evidence>
<dbReference type="Proteomes" id="UP000004095">
    <property type="component" value="Unassembled WGS sequence"/>
</dbReference>
<gene>
    <name evidence="2" type="ORF">M23134_07486</name>
</gene>
<keyword evidence="3" id="KW-1185">Reference proteome</keyword>
<reference evidence="2 3" key="1">
    <citation type="submission" date="2007-01" db="EMBL/GenBank/DDBJ databases">
        <authorList>
            <person name="Haygood M."/>
            <person name="Podell S."/>
            <person name="Anderson C."/>
            <person name="Hopkinson B."/>
            <person name="Roe K."/>
            <person name="Barbeau K."/>
            <person name="Gaasterland T."/>
            <person name="Ferriera S."/>
            <person name="Johnson J."/>
            <person name="Kravitz S."/>
            <person name="Beeson K."/>
            <person name="Sutton G."/>
            <person name="Rogers Y.-H."/>
            <person name="Friedman R."/>
            <person name="Frazier M."/>
            <person name="Venter J.C."/>
        </authorList>
    </citation>
    <scope>NUCLEOTIDE SEQUENCE [LARGE SCALE GENOMIC DNA]</scope>
    <source>
        <strain evidence="2 3">ATCC 23134</strain>
    </source>
</reference>
<evidence type="ECO:0000313" key="3">
    <source>
        <dbReference type="Proteomes" id="UP000004095"/>
    </source>
</evidence>